<organism evidence="2">
    <name type="scientific">Cacopsylla melanoneura</name>
    <dbReference type="NCBI Taxonomy" id="428564"/>
    <lineage>
        <taxon>Eukaryota</taxon>
        <taxon>Metazoa</taxon>
        <taxon>Ecdysozoa</taxon>
        <taxon>Arthropoda</taxon>
        <taxon>Hexapoda</taxon>
        <taxon>Insecta</taxon>
        <taxon>Pterygota</taxon>
        <taxon>Neoptera</taxon>
        <taxon>Paraneoptera</taxon>
        <taxon>Hemiptera</taxon>
        <taxon>Sternorrhyncha</taxon>
        <taxon>Psylloidea</taxon>
        <taxon>Psyllidae</taxon>
        <taxon>Psyllinae</taxon>
        <taxon>Cacopsylla</taxon>
    </lineage>
</organism>
<sequence length="103" mass="11991">MAIGMMPDQILERKSVIRLKKYVWNTRGKSQNIARPTNPPIKKTNTEHTTHPTKDLCVVLGKTTHKTPSRTYNARLITKTDTHWSIPTYAVTLRCFFRKQIRL</sequence>
<dbReference type="EMBL" id="HBUF01327877">
    <property type="protein sequence ID" value="CAG6696223.1"/>
    <property type="molecule type" value="Transcribed_RNA"/>
</dbReference>
<accession>A0A8D8XGD9</accession>
<proteinExistence type="predicted"/>
<dbReference type="AlphaFoldDB" id="A0A8D8XGD9"/>
<name>A0A8D8XGD9_9HEMI</name>
<feature type="region of interest" description="Disordered" evidence="1">
    <location>
        <begin position="30"/>
        <end position="49"/>
    </location>
</feature>
<evidence type="ECO:0000313" key="2">
    <source>
        <dbReference type="EMBL" id="CAG6696223.1"/>
    </source>
</evidence>
<protein>
    <submittedName>
        <fullName evidence="2">Uncharacterized protein</fullName>
    </submittedName>
</protein>
<evidence type="ECO:0000256" key="1">
    <source>
        <dbReference type="SAM" id="MobiDB-lite"/>
    </source>
</evidence>
<reference evidence="2" key="1">
    <citation type="submission" date="2021-05" db="EMBL/GenBank/DDBJ databases">
        <authorList>
            <person name="Alioto T."/>
            <person name="Alioto T."/>
            <person name="Gomez Garrido J."/>
        </authorList>
    </citation>
    <scope>NUCLEOTIDE SEQUENCE</scope>
</reference>